<feature type="domain" description="SSD" evidence="18">
    <location>
        <begin position="284"/>
        <end position="442"/>
    </location>
</feature>
<evidence type="ECO:0000256" key="5">
    <source>
        <dbReference type="ARBA" id="ARBA00022574"/>
    </source>
</evidence>
<sequence length="1134" mass="126189">MFWTLISPFRHSAEPPRLSSSSPLRYFFQRHGETVARHPIVSIVASVVLAIGLCYPFPILYSTTAPGLPAVPHHVWTSARPFSSSHTVPDIGIKQVWVQGSYMDALNLEVLEEALEIQRVLLGSGTSCDPLSGGDYFDKVLSGPEISKLDGDRNKMPGMPAGMFFHSPLIYWNCSLPAVRNDMDLLRTVNNGINQRSAANVTLRWGSVFAGKRFRNQQLIGADALVISLFYQLDSRVGELWDQRAAYLAKSAETHGRYEVYPSDGRERGSTLYEFRFQPMSRLDNIMLAACYFFTLAYLALSLRNLQAVKSKLGLIATVLTQIGFSIMSSFTILALLKVPVSHVPREVFPFVVIVIGLENMFRLINAVLSTPAEQPTTARIAAALGEVGFLSTVAVATDLALLCVIGHFSVPAVREFCTFAGVALIMDFFLHLTYFLAVLSVDVRRLELQDSLDRMNLSVDDSPQETGQEQSGSLAEFLMKGAMPASTRIAGSAIMICFLVGLNMHFLENQSPLRTCLALFEMISSGLNTSCSENARTAMLTMPINVARSPTSWLKLQDQLTGKELIRIVKPGGYRMVAKAFDPIFFVLRGSNRSKIPSMLPNLANVIDLNKIMENLQGFILTIVIVVAGVTLLMSHLLMKYTSDEGMNDATENDGPLLTCQTLYEGHSLDVVMLATSVRGIVVSVGLDRRIVVWKLKNRWQVPSKDIIRPTCPEHILWPVMAIALDEKGEWLAIAPRVGGISFWHLGEATFKGSVAVDLAGHQPSAFFFEPGRHNDPDQGPYLIVLRQNGWLYEICIRTRHAVRHRICTGVVVSSSHGVCTPRLPLRIVTACERGRIFVTSKSAGDWRTEQLNMFDQPMVPSMLEAGGEAPTVLLLSALGMIVVSRSCSVDLVDLLSGNTVRTFQTGQFKPSTLRAFHAKRRTCLYCGCPAVLSFSIAYSDKESGMFIMHTFFSTRGRMRDICLRGERDPRERKCTGFESVVETVHWLQNVEGWEPTNLNMVAGIRRREGSNEDQSSSEHESSYSSQKTNSLRRRRQMQKKLSVDDEDEWEAWTMHADGAVTGYPLSYKNSESNDDSLLVSKVGPVRKVGQRSVAVGFGNTVKVLLVGNERYEDDDDDDLYRISRRARSYHRR</sequence>
<evidence type="ECO:0000256" key="10">
    <source>
        <dbReference type="ARBA" id="ARBA00023034"/>
    </source>
</evidence>
<dbReference type="InterPro" id="IPR000731">
    <property type="entry name" value="SSD"/>
</dbReference>
<evidence type="ECO:0000256" key="16">
    <source>
        <dbReference type="SAM" id="MobiDB-lite"/>
    </source>
</evidence>
<keyword evidence="15" id="KW-0753">Steroid metabolism</keyword>
<feature type="transmembrane region" description="Helical" evidence="17">
    <location>
        <begin position="313"/>
        <end position="336"/>
    </location>
</feature>
<feature type="region of interest" description="Disordered" evidence="16">
    <location>
        <begin position="1008"/>
        <end position="1041"/>
    </location>
</feature>
<evidence type="ECO:0000256" key="2">
    <source>
        <dbReference type="ARBA" id="ARBA00004653"/>
    </source>
</evidence>
<dbReference type="PANTHER" id="PTHR46378">
    <property type="entry name" value="STEROL REGULATORY ELEMENT-BINDING PROTEIN CLEAVAGE-ACTIVATING PROTEIN"/>
    <property type="match status" value="1"/>
</dbReference>
<keyword evidence="11" id="KW-0443">Lipid metabolism</keyword>
<evidence type="ECO:0000256" key="9">
    <source>
        <dbReference type="ARBA" id="ARBA00022989"/>
    </source>
</evidence>
<dbReference type="PANTHER" id="PTHR46378:SF1">
    <property type="entry name" value="STEROL REGULATORY ELEMENT-BINDING PROTEIN CLEAVAGE-ACTIVATING PROTEIN"/>
    <property type="match status" value="1"/>
</dbReference>
<keyword evidence="6 17" id="KW-0812">Transmembrane</keyword>
<accession>A0ABR3GNM2</accession>
<dbReference type="InterPro" id="IPR053958">
    <property type="entry name" value="HMGCR/SNAP/NPC1-like_SSD"/>
</dbReference>
<keyword evidence="5" id="KW-0853">WD repeat</keyword>
<evidence type="ECO:0000256" key="11">
    <source>
        <dbReference type="ARBA" id="ARBA00023098"/>
    </source>
</evidence>
<comment type="caution">
    <text evidence="19">The sequence shown here is derived from an EMBL/GenBank/DDBJ whole genome shotgun (WGS) entry which is preliminary data.</text>
</comment>
<keyword evidence="8" id="KW-0256">Endoplasmic reticulum</keyword>
<keyword evidence="20" id="KW-1185">Reference proteome</keyword>
<dbReference type="PROSITE" id="PS50156">
    <property type="entry name" value="SSD"/>
    <property type="match status" value="1"/>
</dbReference>
<keyword evidence="13 17" id="KW-0472">Membrane</keyword>
<keyword evidence="14" id="KW-0325">Glycoprotein</keyword>
<keyword evidence="9 17" id="KW-1133">Transmembrane helix</keyword>
<feature type="transmembrane region" description="Helical" evidence="17">
    <location>
        <begin position="490"/>
        <end position="508"/>
    </location>
</feature>
<feature type="compositionally biased region" description="Basic and acidic residues" evidence="16">
    <location>
        <begin position="1008"/>
        <end position="1023"/>
    </location>
</feature>
<proteinExistence type="inferred from homology"/>
<comment type="similarity">
    <text evidence="3">Belongs to the WD repeat SCAP family.</text>
</comment>
<organism evidence="19 20">
    <name type="scientific">Discina gigas</name>
    <dbReference type="NCBI Taxonomy" id="1032678"/>
    <lineage>
        <taxon>Eukaryota</taxon>
        <taxon>Fungi</taxon>
        <taxon>Dikarya</taxon>
        <taxon>Ascomycota</taxon>
        <taxon>Pezizomycotina</taxon>
        <taxon>Pezizomycetes</taxon>
        <taxon>Pezizales</taxon>
        <taxon>Discinaceae</taxon>
        <taxon>Discina</taxon>
    </lineage>
</organism>
<evidence type="ECO:0000313" key="20">
    <source>
        <dbReference type="Proteomes" id="UP001447188"/>
    </source>
</evidence>
<evidence type="ECO:0000256" key="1">
    <source>
        <dbReference type="ARBA" id="ARBA00004477"/>
    </source>
</evidence>
<protein>
    <recommendedName>
        <fullName evidence="4">Sterol regulatory element-binding protein cleavage-activating protein</fullName>
    </recommendedName>
</protein>
<evidence type="ECO:0000256" key="8">
    <source>
        <dbReference type="ARBA" id="ARBA00022824"/>
    </source>
</evidence>
<dbReference type="InterPro" id="IPR030225">
    <property type="entry name" value="SCAP"/>
</dbReference>
<feature type="transmembrane region" description="Helical" evidence="17">
    <location>
        <begin position="417"/>
        <end position="438"/>
    </location>
</feature>
<dbReference type="InterPro" id="IPR015943">
    <property type="entry name" value="WD40/YVTN_repeat-like_dom_sf"/>
</dbReference>
<evidence type="ECO:0000313" key="19">
    <source>
        <dbReference type="EMBL" id="KAL0637499.1"/>
    </source>
</evidence>
<evidence type="ECO:0000256" key="17">
    <source>
        <dbReference type="SAM" id="Phobius"/>
    </source>
</evidence>
<evidence type="ECO:0000256" key="15">
    <source>
        <dbReference type="ARBA" id="ARBA00023221"/>
    </source>
</evidence>
<dbReference type="SUPFAM" id="SSF82866">
    <property type="entry name" value="Multidrug efflux transporter AcrB transmembrane domain"/>
    <property type="match status" value="1"/>
</dbReference>
<feature type="transmembrane region" description="Helical" evidence="17">
    <location>
        <begin position="40"/>
        <end position="61"/>
    </location>
</feature>
<keyword evidence="7" id="KW-0677">Repeat</keyword>
<dbReference type="EMBL" id="JBBBZM010000034">
    <property type="protein sequence ID" value="KAL0637499.1"/>
    <property type="molecule type" value="Genomic_DNA"/>
</dbReference>
<dbReference type="Pfam" id="PF12349">
    <property type="entry name" value="Sterol-sensing"/>
    <property type="match status" value="1"/>
</dbReference>
<evidence type="ECO:0000256" key="12">
    <source>
        <dbReference type="ARBA" id="ARBA00023121"/>
    </source>
</evidence>
<comment type="subcellular location">
    <subcellularLocation>
        <location evidence="1">Endoplasmic reticulum membrane</location>
        <topology evidence="1">Multi-pass membrane protein</topology>
    </subcellularLocation>
    <subcellularLocation>
        <location evidence="2">Golgi apparatus membrane</location>
        <topology evidence="2">Multi-pass membrane protein</topology>
    </subcellularLocation>
</comment>
<evidence type="ECO:0000259" key="18">
    <source>
        <dbReference type="PROSITE" id="PS50156"/>
    </source>
</evidence>
<dbReference type="SUPFAM" id="SSF50978">
    <property type="entry name" value="WD40 repeat-like"/>
    <property type="match status" value="1"/>
</dbReference>
<name>A0ABR3GNM2_9PEZI</name>
<keyword evidence="10" id="KW-0333">Golgi apparatus</keyword>
<feature type="transmembrane region" description="Helical" evidence="17">
    <location>
        <begin position="283"/>
        <end position="301"/>
    </location>
</feature>
<dbReference type="Proteomes" id="UP001447188">
    <property type="component" value="Unassembled WGS sequence"/>
</dbReference>
<gene>
    <name evidence="19" type="ORF">Q9L58_003556</name>
</gene>
<evidence type="ECO:0000256" key="4">
    <source>
        <dbReference type="ARBA" id="ARBA00019541"/>
    </source>
</evidence>
<evidence type="ECO:0000256" key="14">
    <source>
        <dbReference type="ARBA" id="ARBA00023180"/>
    </source>
</evidence>
<feature type="transmembrane region" description="Helical" evidence="17">
    <location>
        <begin position="620"/>
        <end position="640"/>
    </location>
</feature>
<dbReference type="Gene3D" id="2.130.10.10">
    <property type="entry name" value="YVTN repeat-like/Quinoprotein amine dehydrogenase"/>
    <property type="match status" value="1"/>
</dbReference>
<keyword evidence="12" id="KW-0446">Lipid-binding</keyword>
<evidence type="ECO:0000256" key="7">
    <source>
        <dbReference type="ARBA" id="ARBA00022737"/>
    </source>
</evidence>
<evidence type="ECO:0000256" key="3">
    <source>
        <dbReference type="ARBA" id="ARBA00007410"/>
    </source>
</evidence>
<feature type="transmembrane region" description="Helical" evidence="17">
    <location>
        <begin position="381"/>
        <end position="405"/>
    </location>
</feature>
<evidence type="ECO:0000256" key="6">
    <source>
        <dbReference type="ARBA" id="ARBA00022692"/>
    </source>
</evidence>
<dbReference type="InterPro" id="IPR036322">
    <property type="entry name" value="WD40_repeat_dom_sf"/>
</dbReference>
<reference evidence="19 20" key="1">
    <citation type="submission" date="2024-02" db="EMBL/GenBank/DDBJ databases">
        <title>Discinaceae phylogenomics.</title>
        <authorList>
            <person name="Dirks A.C."/>
            <person name="James T.Y."/>
        </authorList>
    </citation>
    <scope>NUCLEOTIDE SEQUENCE [LARGE SCALE GENOMIC DNA]</scope>
    <source>
        <strain evidence="19 20">ACD0624</strain>
    </source>
</reference>
<evidence type="ECO:0000256" key="13">
    <source>
        <dbReference type="ARBA" id="ARBA00023136"/>
    </source>
</evidence>